<evidence type="ECO:0000313" key="2">
    <source>
        <dbReference type="Proteomes" id="UP000504606"/>
    </source>
</evidence>
<feature type="compositionally biased region" description="Low complexity" evidence="1">
    <location>
        <begin position="16"/>
        <end position="36"/>
    </location>
</feature>
<feature type="compositionally biased region" description="Low complexity" evidence="1">
    <location>
        <begin position="161"/>
        <end position="172"/>
    </location>
</feature>
<reference evidence="3" key="1">
    <citation type="submission" date="2025-08" db="UniProtKB">
        <authorList>
            <consortium name="RefSeq"/>
        </authorList>
    </citation>
    <scope>IDENTIFICATION</scope>
    <source>
        <tissue evidence="3">Whole organism</tissue>
    </source>
</reference>
<feature type="region of interest" description="Disordered" evidence="1">
    <location>
        <begin position="333"/>
        <end position="358"/>
    </location>
</feature>
<evidence type="ECO:0000256" key="1">
    <source>
        <dbReference type="SAM" id="MobiDB-lite"/>
    </source>
</evidence>
<gene>
    <name evidence="3" type="primary">LOC113215426</name>
</gene>
<dbReference type="Proteomes" id="UP000504606">
    <property type="component" value="Unplaced"/>
</dbReference>
<feature type="non-terminal residue" evidence="3">
    <location>
        <position position="358"/>
    </location>
</feature>
<dbReference type="AlphaFoldDB" id="A0A6J1TJ43"/>
<feature type="compositionally biased region" description="Low complexity" evidence="1">
    <location>
        <begin position="333"/>
        <end position="344"/>
    </location>
</feature>
<feature type="compositionally biased region" description="Polar residues" evidence="1">
    <location>
        <begin position="75"/>
        <end position="103"/>
    </location>
</feature>
<dbReference type="KEGG" id="foc:113215426"/>
<feature type="region of interest" description="Disordered" evidence="1">
    <location>
        <begin position="1"/>
        <end position="57"/>
    </location>
</feature>
<organism evidence="2 3">
    <name type="scientific">Frankliniella occidentalis</name>
    <name type="common">Western flower thrips</name>
    <name type="synonym">Euthrips occidentalis</name>
    <dbReference type="NCBI Taxonomy" id="133901"/>
    <lineage>
        <taxon>Eukaryota</taxon>
        <taxon>Metazoa</taxon>
        <taxon>Ecdysozoa</taxon>
        <taxon>Arthropoda</taxon>
        <taxon>Hexapoda</taxon>
        <taxon>Insecta</taxon>
        <taxon>Pterygota</taxon>
        <taxon>Neoptera</taxon>
        <taxon>Paraneoptera</taxon>
        <taxon>Thysanoptera</taxon>
        <taxon>Terebrantia</taxon>
        <taxon>Thripoidea</taxon>
        <taxon>Thripidae</taxon>
        <taxon>Frankliniella</taxon>
    </lineage>
</organism>
<feature type="compositionally biased region" description="Low complexity" evidence="1">
    <location>
        <begin position="105"/>
        <end position="119"/>
    </location>
</feature>
<name>A0A6J1TJ43_FRAOC</name>
<dbReference type="RefSeq" id="XP_026290841.2">
    <property type="nucleotide sequence ID" value="XM_026435056.2"/>
</dbReference>
<dbReference type="GeneID" id="113215426"/>
<evidence type="ECO:0000313" key="3">
    <source>
        <dbReference type="RefSeq" id="XP_026290841.2"/>
    </source>
</evidence>
<feature type="compositionally biased region" description="Polar residues" evidence="1">
    <location>
        <begin position="173"/>
        <end position="187"/>
    </location>
</feature>
<keyword evidence="2" id="KW-1185">Reference proteome</keyword>
<feature type="region of interest" description="Disordered" evidence="1">
    <location>
        <begin position="75"/>
        <end position="119"/>
    </location>
</feature>
<proteinExistence type="predicted"/>
<protein>
    <submittedName>
        <fullName evidence="3">Polycystic kidney disease protein 1-like 3</fullName>
    </submittedName>
</protein>
<feature type="region of interest" description="Disordered" evidence="1">
    <location>
        <begin position="161"/>
        <end position="193"/>
    </location>
</feature>
<sequence>MQSNRDNQGAPPQPDAGSSATPGSSSQGQSTPQHPSFACPANVNGAASHGSGTSQSHADMRTLLGLLPSALAQHQPSSSSFNAAQQLGGSTPGISQGSSTPLSATPGTPTNGIPGTPTNGMMGFSSLLNFLPTGHVAPGFNAGQPVTPGASNANLSSLLSLLSPGQPSAPSAVPSTSHGAFGSQQPATVPCPNDPAGLLASLMAMAAPQQPAVAAPTNSNAFMNLLSSSVQPADVSSILEGFANQQQQQQVQQSRDNGLSALMSMLGGGGSGVAMAGAMNAGGRLLPFEFKNSRGRPPKQRKTILKRLGSNLASMMQAAAVQTAGVSSLVPAPAMAQAPAQQEPATPPASSLGLRSCQ</sequence>
<accession>A0A6J1TJ43</accession>